<name>A0ABR6SF91_ANAVA</name>
<dbReference type="RefSeq" id="WP_011318573.1">
    <property type="nucleotide sequence ID" value="NZ_JACKZP010000156.1"/>
</dbReference>
<keyword evidence="1" id="KW-0732">Signal</keyword>
<reference evidence="2 3" key="1">
    <citation type="submission" date="2019-11" db="EMBL/GenBank/DDBJ databases">
        <title>Comparison of genomes from free-living endosymbiotic cyanobacteria isolated from Azolla.</title>
        <authorList>
            <person name="Thiel T."/>
            <person name="Pratte B."/>
        </authorList>
    </citation>
    <scope>NUCLEOTIDE SEQUENCE [LARGE SCALE GENOMIC DNA]</scope>
    <source>
        <strain evidence="2 3">N2B</strain>
    </source>
</reference>
<evidence type="ECO:0000313" key="2">
    <source>
        <dbReference type="EMBL" id="MBC1305072.1"/>
    </source>
</evidence>
<keyword evidence="3" id="KW-1185">Reference proteome</keyword>
<comment type="caution">
    <text evidence="2">The sequence shown here is derived from an EMBL/GenBank/DDBJ whole genome shotgun (WGS) entry which is preliminary data.</text>
</comment>
<dbReference type="EMBL" id="JACKZP010000156">
    <property type="protein sequence ID" value="MBC1305072.1"/>
    <property type="molecule type" value="Genomic_DNA"/>
</dbReference>
<evidence type="ECO:0000256" key="1">
    <source>
        <dbReference type="SAM" id="SignalP"/>
    </source>
</evidence>
<dbReference type="Proteomes" id="UP000570851">
    <property type="component" value="Unassembled WGS sequence"/>
</dbReference>
<feature type="chain" id="PRO_5045399902" description="SHOCT domain-containing protein" evidence="1">
    <location>
        <begin position="26"/>
        <end position="231"/>
    </location>
</feature>
<protein>
    <recommendedName>
        <fullName evidence="4">SHOCT domain-containing protein</fullName>
    </recommendedName>
</protein>
<sequence length="231" mass="25922">MKVKILIAVVLLANSIVVNSSSATAKNSGWIVNNSASLNQKRTEIAQALPPRVIKLRLADSGVSVGSVITWGFGGLIQKRSTDWVRLEIGDNQVRVIHTTRTTNWLTQFSKWWDHPVRKIAFKPDSCEINNTQTQGGSDTENQLREIKRLYDSKLITEQQYQELQRKIINQIGTNSSQPASSNGDCVVLGENGILKFPDLTLLTKGEFKIEYLEGDEWKYAAFRVPAKAYE</sequence>
<evidence type="ECO:0000313" key="3">
    <source>
        <dbReference type="Proteomes" id="UP000570851"/>
    </source>
</evidence>
<feature type="signal peptide" evidence="1">
    <location>
        <begin position="1"/>
        <end position="25"/>
    </location>
</feature>
<proteinExistence type="predicted"/>
<gene>
    <name evidence="2" type="ORF">GNE12_24470</name>
</gene>
<evidence type="ECO:0008006" key="4">
    <source>
        <dbReference type="Google" id="ProtNLM"/>
    </source>
</evidence>
<dbReference type="GeneID" id="58724442"/>
<accession>A0ABR6SF91</accession>
<organism evidence="2 3">
    <name type="scientific">Trichormus variabilis N2B</name>
    <dbReference type="NCBI Taxonomy" id="2681315"/>
    <lineage>
        <taxon>Bacteria</taxon>
        <taxon>Bacillati</taxon>
        <taxon>Cyanobacteriota</taxon>
        <taxon>Cyanophyceae</taxon>
        <taxon>Nostocales</taxon>
        <taxon>Nostocaceae</taxon>
        <taxon>Trichormus</taxon>
    </lineage>
</organism>